<feature type="signal peptide" evidence="1">
    <location>
        <begin position="1"/>
        <end position="27"/>
    </location>
</feature>
<organism evidence="3 4">
    <name type="scientific">Rohdeia mirabilis</name>
    <dbReference type="NCBI Taxonomy" id="2528008"/>
    <lineage>
        <taxon>Bacteria</taxon>
        <taxon>Pseudomonadati</taxon>
        <taxon>Planctomycetota</taxon>
        <taxon>Planctomycetia</taxon>
        <taxon>Planctomycetia incertae sedis</taxon>
        <taxon>Rohdeia</taxon>
    </lineage>
</organism>
<reference evidence="3 4" key="1">
    <citation type="submission" date="2019-02" db="EMBL/GenBank/DDBJ databases">
        <title>Deep-cultivation of Planctomycetes and their phenomic and genomic characterization uncovers novel biology.</title>
        <authorList>
            <person name="Wiegand S."/>
            <person name="Jogler M."/>
            <person name="Boedeker C."/>
            <person name="Pinto D."/>
            <person name="Vollmers J."/>
            <person name="Rivas-Marin E."/>
            <person name="Kohn T."/>
            <person name="Peeters S.H."/>
            <person name="Heuer A."/>
            <person name="Rast P."/>
            <person name="Oberbeckmann S."/>
            <person name="Bunk B."/>
            <person name="Jeske O."/>
            <person name="Meyerdierks A."/>
            <person name="Storesund J.E."/>
            <person name="Kallscheuer N."/>
            <person name="Luecker S."/>
            <person name="Lage O.M."/>
            <person name="Pohl T."/>
            <person name="Merkel B.J."/>
            <person name="Hornburger P."/>
            <person name="Mueller R.-W."/>
            <person name="Bruemmer F."/>
            <person name="Labrenz M."/>
            <person name="Spormann A.M."/>
            <person name="Op den Camp H."/>
            <person name="Overmann J."/>
            <person name="Amann R."/>
            <person name="Jetten M.S.M."/>
            <person name="Mascher T."/>
            <person name="Medema M.H."/>
            <person name="Devos D.P."/>
            <person name="Kaster A.-K."/>
            <person name="Ovreas L."/>
            <person name="Rohde M."/>
            <person name="Galperin M.Y."/>
            <person name="Jogler C."/>
        </authorList>
    </citation>
    <scope>NUCLEOTIDE SEQUENCE [LARGE SCALE GENOMIC DNA]</scope>
    <source>
        <strain evidence="3 4">Pla163</strain>
    </source>
</reference>
<dbReference type="OrthoDB" id="9788246at2"/>
<accession>A0A518D1S8</accession>
<dbReference type="EC" id="3.2.1.49" evidence="3"/>
<proteinExistence type="predicted"/>
<dbReference type="PROSITE" id="PS51318">
    <property type="entry name" value="TAT"/>
    <property type="match status" value="1"/>
</dbReference>
<sequence precursor="true">MLTRRTFVTESLLASAAAAAAARTVFAAPVFGPVQEGADPVRVAVLGVRGRGRGHIAGFNRSPDARVVAICDPDEGVIAQAQRAVPDARYERDLRRIMDDDSIDAVSIATPNHWHSLAAIWALDAGKHVYVEKPVSQSLEDGRALVAAARRSGRVIQSGMQSRSHAATRDALAFVREGGIGALRSVNGLCYKRRQSIGKVAAPTAPPATLDFDLWTGPAALGDVWRTNLHYDWHWVWNTGNGDIGNQGVHQMDIARWGAGIDGFPRRVRSFGGRLGYDDDGETPNSQVVAFDCDEAPPIVFEVRGLVSPSYRGANTGVVFHGERGYVVSSSYNHVPVYDHDGVETRAFDGGSEQDHYQNFLDAVKAGDPARVNADAQVGHVSAGWCHLANLSHRLGSERALASDLDTVGGLAGEEAVARMRLHLVENALPADLSITLGAELEVDAVRGRVVGPLAEAAAALDHRAPRAGFELPLG</sequence>
<dbReference type="SUPFAM" id="SSF55347">
    <property type="entry name" value="Glyceraldehyde-3-phosphate dehydrogenase-like, C-terminal domain"/>
    <property type="match status" value="1"/>
</dbReference>
<feature type="chain" id="PRO_5021943324" evidence="1">
    <location>
        <begin position="28"/>
        <end position="475"/>
    </location>
</feature>
<evidence type="ECO:0000313" key="3">
    <source>
        <dbReference type="EMBL" id="QDU85427.1"/>
    </source>
</evidence>
<evidence type="ECO:0000256" key="1">
    <source>
        <dbReference type="SAM" id="SignalP"/>
    </source>
</evidence>
<evidence type="ECO:0000259" key="2">
    <source>
        <dbReference type="Pfam" id="PF01408"/>
    </source>
</evidence>
<keyword evidence="1" id="KW-0732">Signal</keyword>
<keyword evidence="4" id="KW-1185">Reference proteome</keyword>
<keyword evidence="3" id="KW-0378">Hydrolase</keyword>
<gene>
    <name evidence="3" type="primary">nagA</name>
    <name evidence="3" type="ORF">Pla163_25560</name>
</gene>
<dbReference type="InterPro" id="IPR006311">
    <property type="entry name" value="TAT_signal"/>
</dbReference>
<dbReference type="EMBL" id="CP036290">
    <property type="protein sequence ID" value="QDU85427.1"/>
    <property type="molecule type" value="Genomic_DNA"/>
</dbReference>
<feature type="domain" description="Gfo/Idh/MocA-like oxidoreductase N-terminal" evidence="2">
    <location>
        <begin position="41"/>
        <end position="159"/>
    </location>
</feature>
<dbReference type="Gene3D" id="3.40.50.720">
    <property type="entry name" value="NAD(P)-binding Rossmann-like Domain"/>
    <property type="match status" value="1"/>
</dbReference>
<dbReference type="PANTHER" id="PTHR43818:SF5">
    <property type="entry name" value="OXIDOREDUCTASE FAMILY PROTEIN"/>
    <property type="match status" value="1"/>
</dbReference>
<keyword evidence="3" id="KW-0326">Glycosidase</keyword>
<dbReference type="Proteomes" id="UP000319342">
    <property type="component" value="Chromosome"/>
</dbReference>
<dbReference type="GO" id="GO:0008456">
    <property type="term" value="F:alpha-N-acetylgalactosaminidase activity"/>
    <property type="evidence" value="ECO:0007669"/>
    <property type="project" value="UniProtKB-EC"/>
</dbReference>
<dbReference type="AlphaFoldDB" id="A0A518D1S8"/>
<dbReference type="Gene3D" id="3.30.360.10">
    <property type="entry name" value="Dihydrodipicolinate Reductase, domain 2"/>
    <property type="match status" value="1"/>
</dbReference>
<dbReference type="InterPro" id="IPR036291">
    <property type="entry name" value="NAD(P)-bd_dom_sf"/>
</dbReference>
<dbReference type="GO" id="GO:0000166">
    <property type="term" value="F:nucleotide binding"/>
    <property type="evidence" value="ECO:0007669"/>
    <property type="project" value="InterPro"/>
</dbReference>
<name>A0A518D1S8_9BACT</name>
<dbReference type="InterPro" id="IPR000683">
    <property type="entry name" value="Gfo/Idh/MocA-like_OxRdtase_N"/>
</dbReference>
<dbReference type="InterPro" id="IPR050463">
    <property type="entry name" value="Gfo/Idh/MocA_oxidrdct_glycsds"/>
</dbReference>
<protein>
    <submittedName>
        <fullName evidence="3">Alpha-N-acetylgalactosaminidase</fullName>
        <ecNumber evidence="3">3.2.1.49</ecNumber>
    </submittedName>
</protein>
<dbReference type="Pfam" id="PF01408">
    <property type="entry name" value="GFO_IDH_MocA"/>
    <property type="match status" value="1"/>
</dbReference>
<dbReference type="PANTHER" id="PTHR43818">
    <property type="entry name" value="BCDNA.GH03377"/>
    <property type="match status" value="1"/>
</dbReference>
<evidence type="ECO:0000313" key="4">
    <source>
        <dbReference type="Proteomes" id="UP000319342"/>
    </source>
</evidence>
<dbReference type="SUPFAM" id="SSF51735">
    <property type="entry name" value="NAD(P)-binding Rossmann-fold domains"/>
    <property type="match status" value="1"/>
</dbReference>
<dbReference type="RefSeq" id="WP_145188751.1">
    <property type="nucleotide sequence ID" value="NZ_CP036290.1"/>
</dbReference>